<feature type="domain" description="YhdP central" evidence="2">
    <location>
        <begin position="30"/>
        <end position="1329"/>
    </location>
</feature>
<gene>
    <name evidence="3" type="ORF">IAC56_03865</name>
</gene>
<dbReference type="PANTHER" id="PTHR38690">
    <property type="entry name" value="PROTEASE-RELATED"/>
    <property type="match status" value="1"/>
</dbReference>
<comment type="caution">
    <text evidence="3">The sequence shown here is derived from an EMBL/GenBank/DDBJ whole genome shotgun (WGS) entry which is preliminary data.</text>
</comment>
<dbReference type="InterPro" id="IPR011836">
    <property type="entry name" value="YhdP"/>
</dbReference>
<protein>
    <submittedName>
        <fullName evidence="3">TIGR02099 family protein</fullName>
    </submittedName>
</protein>
<accession>A0A9D1IKA9</accession>
<keyword evidence="1" id="KW-1133">Transmembrane helix</keyword>
<evidence type="ECO:0000256" key="1">
    <source>
        <dbReference type="SAM" id="Phobius"/>
    </source>
</evidence>
<reference evidence="3" key="1">
    <citation type="submission" date="2020-10" db="EMBL/GenBank/DDBJ databases">
        <authorList>
            <person name="Gilroy R."/>
        </authorList>
    </citation>
    <scope>NUCLEOTIDE SEQUENCE</scope>
    <source>
        <strain evidence="3">7463</strain>
    </source>
</reference>
<name>A0A9D1IKA9_9BURK</name>
<organism evidence="3 4">
    <name type="scientific">Candidatus Aphodousia faecigallinarum</name>
    <dbReference type="NCBI Taxonomy" id="2840677"/>
    <lineage>
        <taxon>Bacteria</taxon>
        <taxon>Pseudomonadati</taxon>
        <taxon>Pseudomonadota</taxon>
        <taxon>Betaproteobacteria</taxon>
        <taxon>Burkholderiales</taxon>
        <taxon>Sutterellaceae</taxon>
        <taxon>Sutterellaceae incertae sedis</taxon>
        <taxon>Candidatus Aphodousia</taxon>
    </lineage>
</organism>
<keyword evidence="1" id="KW-0472">Membrane</keyword>
<feature type="transmembrane region" description="Helical" evidence="1">
    <location>
        <begin position="26"/>
        <end position="53"/>
    </location>
</feature>
<evidence type="ECO:0000313" key="3">
    <source>
        <dbReference type="EMBL" id="HIU37394.1"/>
    </source>
</evidence>
<proteinExistence type="predicted"/>
<dbReference type="EMBL" id="DVMY01000064">
    <property type="protein sequence ID" value="HIU37394.1"/>
    <property type="molecule type" value="Genomic_DNA"/>
</dbReference>
<keyword evidence="1" id="KW-0812">Transmembrane</keyword>
<dbReference type="NCBIfam" id="TIGR02099">
    <property type="entry name" value="YhdP family protein"/>
    <property type="match status" value="1"/>
</dbReference>
<evidence type="ECO:0000313" key="4">
    <source>
        <dbReference type="Proteomes" id="UP000824083"/>
    </source>
</evidence>
<dbReference type="Proteomes" id="UP000824083">
    <property type="component" value="Unassembled WGS sequence"/>
</dbReference>
<sequence>MKPDTTIHSAASKGLPRNAKTSKWRLLLRTAGWVILSLYLFLTTALIAVRLWVVPNIESYYPKLESFIEERTGTEIAVKDFHVDWEWLRPRLTVTEMTFSRPGKRASLTLPKVQATFSLSSFYTFEPTFSRFVIFNPRLNVERLEEDLFNIAGFELDTSANTTQPNTNHAATARRVLDWLLSQEHLEIIDGDFNYIDLTSEHPRPVLLHNTSAVLHRYMIAWKFGLQSTAIRQNPTPIDIRATFREKWFGSDNRLAKLYGTIYASIPSIDFGRIAKRVNLDHFLQDGTGQANIWLDFDNLRPIQLTADVALNDVSLRWQPDSDPIRVDTLRGRLQESLEGDRLVFSTQDLTIKPIGYQPLKFGDAKLEATWKDRNLYDGTLSIDSFDLQCLTTLGLQLPIPNEALNFIRELQASGQIEAFESAWEGPISAPKRYEFSSQFKALSVQDHVAHDDHPFNRFGFSNISGTISADETGGKLTLDAPNSSLSFPGIFFEKDFHLDTLQMQASWSQKPKLEFRVENLIASNTDASAQVHGGWYDTGGLGTLEIRGDLHYLRASAAHRFIPIVAGGKETNDWLKAALRNGIAKYGTVDLYGPLEEFPFVNQKDKGYIFRIAGTAEDVTLDYVPSYQRDNNGNWIAGDWPIFEHINGELVFEGLSMFVHADSGETMGAKVTDVTAEIPSYTAQGLPLIIKGRSEASLQAMAQWVNASPVSKMIRNAFVGTSATGNASLELGLNIPITDLANTQVEGAVLLSGNTVKMNNVPELANAQGRVTFTEKGVWGSGLTANVYGCDSTGNIETNENGTIKVTASANATPQAAAKIVDSPLITSLLTHAEGAALVNTVVEIGNGVKVHVNSHLLGIKGNAPAPFNKKAEETWPLDFDYEPCATTEKCAAKMTLALDDVLGMEIHYIDTKEGLKTQRGVLSVGKKVNQKPASDGLSLFVQAPAIKWEDWESIVEQAQSALEKDPKRDMKTLDLNRADVRIGKLALKGLNFDDINISAKAFASGAWSGNVSSTLAKASFNFTPLTSHSHPLLKANFDFLHIPRPEIVDEAMKAAPKTTQSLPSVALTIKDLRYQDYQLGALSLWAENEGKGPDTLWNLKEFSLSNDDAKLSATGLWNAGQRKNSQTQLEATLDIEDLGQLLERFKLAHVINDGGGQVHAQLSWDGAPVDFNTASLNGTISTTLTSGQILQVEPGAGRILSLLSLQTLLRRLTFDFRDVVGQGFVFDSVISNDTITNGVLNANSFRLTGPQATILGEGTFDLNNLTQNIKMTVLPDISLGGASLALAVANPLLGVGSFIAQLALQNPLSELLSTEYMITGSLDEPIITKLGDDETAKPSAPSH</sequence>
<dbReference type="PANTHER" id="PTHR38690:SF1">
    <property type="entry name" value="PROTEASE"/>
    <property type="match status" value="1"/>
</dbReference>
<evidence type="ECO:0000259" key="2">
    <source>
        <dbReference type="Pfam" id="PF13116"/>
    </source>
</evidence>
<dbReference type="Pfam" id="PF13116">
    <property type="entry name" value="YhdP"/>
    <property type="match status" value="1"/>
</dbReference>
<dbReference type="InterPro" id="IPR025263">
    <property type="entry name" value="YhdP_central"/>
</dbReference>
<reference evidence="3" key="2">
    <citation type="journal article" date="2021" name="PeerJ">
        <title>Extensive microbial diversity within the chicken gut microbiome revealed by metagenomics and culture.</title>
        <authorList>
            <person name="Gilroy R."/>
            <person name="Ravi A."/>
            <person name="Getino M."/>
            <person name="Pursley I."/>
            <person name="Horton D.L."/>
            <person name="Alikhan N.F."/>
            <person name="Baker D."/>
            <person name="Gharbi K."/>
            <person name="Hall N."/>
            <person name="Watson M."/>
            <person name="Adriaenssens E.M."/>
            <person name="Foster-Nyarko E."/>
            <person name="Jarju S."/>
            <person name="Secka A."/>
            <person name="Antonio M."/>
            <person name="Oren A."/>
            <person name="Chaudhuri R.R."/>
            <person name="La Ragione R."/>
            <person name="Hildebrand F."/>
            <person name="Pallen M.J."/>
        </authorList>
    </citation>
    <scope>NUCLEOTIDE SEQUENCE</scope>
    <source>
        <strain evidence="3">7463</strain>
    </source>
</reference>